<evidence type="ECO:0000259" key="4">
    <source>
        <dbReference type="Pfam" id="PF01593"/>
    </source>
</evidence>
<evidence type="ECO:0000313" key="6">
    <source>
        <dbReference type="Proteomes" id="UP000198280"/>
    </source>
</evidence>
<reference evidence="5 6" key="1">
    <citation type="submission" date="2017-06" db="EMBL/GenBank/DDBJ databases">
        <authorList>
            <person name="Kim H.J."/>
            <person name="Triplett B.A."/>
        </authorList>
    </citation>
    <scope>NUCLEOTIDE SEQUENCE [LARGE SCALE GENOMIC DNA]</scope>
    <source>
        <strain evidence="5 6">CGMCC 4.1858</strain>
    </source>
</reference>
<protein>
    <recommendedName>
        <fullName evidence="3">Pyridine nucleotide-disulfide oxidoreductase domain-containing protein 2</fullName>
    </recommendedName>
</protein>
<comment type="function">
    <text evidence="1">Probable oxidoreductase that may play a role as regulator of mitochondrial function.</text>
</comment>
<dbReference type="PANTHER" id="PTHR10668:SF105">
    <property type="entry name" value="DEHYDROGENASE-RELATED"/>
    <property type="match status" value="1"/>
</dbReference>
<dbReference type="EMBL" id="FZOF01000029">
    <property type="protein sequence ID" value="SNT47562.1"/>
    <property type="molecule type" value="Genomic_DNA"/>
</dbReference>
<evidence type="ECO:0000256" key="3">
    <source>
        <dbReference type="ARBA" id="ARBA00040298"/>
    </source>
</evidence>
<dbReference type="SUPFAM" id="SSF51905">
    <property type="entry name" value="FAD/NAD(P)-binding domain"/>
    <property type="match status" value="1"/>
</dbReference>
<accession>A0A239MZD6</accession>
<dbReference type="InterPro" id="IPR036188">
    <property type="entry name" value="FAD/NAD-bd_sf"/>
</dbReference>
<proteinExistence type="predicted"/>
<evidence type="ECO:0000313" key="5">
    <source>
        <dbReference type="EMBL" id="SNT47562.1"/>
    </source>
</evidence>
<comment type="subunit">
    <text evidence="2">Interacts with COX5B; this interaction may contribute to localize PYROXD2 to the inner face of the inner mitochondrial membrane.</text>
</comment>
<dbReference type="Pfam" id="PF01593">
    <property type="entry name" value="Amino_oxidase"/>
    <property type="match status" value="1"/>
</dbReference>
<evidence type="ECO:0000256" key="2">
    <source>
        <dbReference type="ARBA" id="ARBA00038825"/>
    </source>
</evidence>
<dbReference type="InterPro" id="IPR002937">
    <property type="entry name" value="Amino_oxidase"/>
</dbReference>
<keyword evidence="6" id="KW-1185">Reference proteome</keyword>
<evidence type="ECO:0000256" key="1">
    <source>
        <dbReference type="ARBA" id="ARBA00037217"/>
    </source>
</evidence>
<feature type="domain" description="Amine oxidase" evidence="4">
    <location>
        <begin position="18"/>
        <end position="402"/>
    </location>
</feature>
<organism evidence="5 6">
    <name type="scientific">Actinacidiphila glaucinigra</name>
    <dbReference type="NCBI Taxonomy" id="235986"/>
    <lineage>
        <taxon>Bacteria</taxon>
        <taxon>Bacillati</taxon>
        <taxon>Actinomycetota</taxon>
        <taxon>Actinomycetes</taxon>
        <taxon>Kitasatosporales</taxon>
        <taxon>Streptomycetaceae</taxon>
        <taxon>Actinacidiphila</taxon>
    </lineage>
</organism>
<dbReference type="GO" id="GO:0016491">
    <property type="term" value="F:oxidoreductase activity"/>
    <property type="evidence" value="ECO:0007669"/>
    <property type="project" value="InterPro"/>
</dbReference>
<dbReference type="PANTHER" id="PTHR10668">
    <property type="entry name" value="PHYTOENE DEHYDROGENASE"/>
    <property type="match status" value="1"/>
</dbReference>
<name>A0A239MZD6_9ACTN</name>
<dbReference type="Proteomes" id="UP000198280">
    <property type="component" value="Unassembled WGS sequence"/>
</dbReference>
<dbReference type="AlphaFoldDB" id="A0A239MZD6"/>
<gene>
    <name evidence="5" type="ORF">SAMN05216252_12913</name>
</gene>
<dbReference type="Gene3D" id="3.50.50.60">
    <property type="entry name" value="FAD/NAD(P)-binding domain"/>
    <property type="match status" value="2"/>
</dbReference>
<sequence length="546" mass="58322">MTAAGTYDAVVVGGGHNGLVAALYLARAGWSVAVLERNAAVGGAIAGGEVTLPGFVHDLYSTNQNLFLGSRAYADFGAELTRHGLRFRVTDRPYANVFPDGRSVRVYGDYARTMEQLAAHDPGDAEGFAGLYREYQRFAPHLFALYGSALPSPSAAREVLGLLRRHGVRGAGDLAHTLLMSTRELGEVWFATREAQAMAACWGMHLDFAPDVSGGAMFPFLELFADMENGMAVVEGGAQRLPQALAAVLADHGGEVRTGAGVDRVLCRDGRAVGVRTLDGGTLTARRAVIANTAPGVLYRHLLEPGQVPARVRRKADRFLYGPGTLMLHLALDGPLPWAAGEELSGFGYVHVAPYVDDLARTYTESQAGLLPADPLLIVGQTSAVDPTRAPAGRHVVWIQVRTMPTRIRGDAAGAIRQTRWADVADAMTDRVLAKLERYAPGSRERIARVTTYTPQDLEAADPNLVGGDSTGGSHHLAQNFLFRPMPGHGGYRTAVPGLYLTGAATWPGAGNNATSGMLTALRVLRDARFRRWDRRARAGSAPAAP</sequence>